<comment type="similarity">
    <text evidence="1">Belongs to the glycosyltransferase 10 family.</text>
</comment>
<dbReference type="InterPro" id="IPR041058">
    <property type="entry name" value="FucT_N"/>
</dbReference>
<reference evidence="6 7" key="1">
    <citation type="submission" date="2019-09" db="EMBL/GenBank/DDBJ databases">
        <title>Parvibaculum sedimenti sp. nov., isolated from sediment.</title>
        <authorList>
            <person name="Wang Y."/>
        </authorList>
    </citation>
    <scope>NUCLEOTIDE SEQUENCE [LARGE SCALE GENOMIC DNA]</scope>
    <source>
        <strain evidence="6 7">HXT-9</strain>
    </source>
</reference>
<dbReference type="EMBL" id="WESC01000006">
    <property type="protein sequence ID" value="KAB7740482.1"/>
    <property type="molecule type" value="Genomic_DNA"/>
</dbReference>
<dbReference type="Pfam" id="PF00852">
    <property type="entry name" value="Glyco_transf_10"/>
    <property type="match status" value="1"/>
</dbReference>
<name>A0A6N6VJ36_9HYPH</name>
<evidence type="ECO:0000259" key="5">
    <source>
        <dbReference type="Pfam" id="PF18025"/>
    </source>
</evidence>
<feature type="domain" description="Alpha-(1,3)-fucosyltransferase FucT N-terminal" evidence="5">
    <location>
        <begin position="9"/>
        <end position="103"/>
    </location>
</feature>
<dbReference type="InterPro" id="IPR001503">
    <property type="entry name" value="Glyco_trans_10"/>
</dbReference>
<gene>
    <name evidence="6" type="ORF">F2P47_08105</name>
</gene>
<dbReference type="SUPFAM" id="SSF53756">
    <property type="entry name" value="UDP-Glycosyltransferase/glycogen phosphorylase"/>
    <property type="match status" value="1"/>
</dbReference>
<dbReference type="AlphaFoldDB" id="A0A6N6VJ36"/>
<keyword evidence="3" id="KW-0808">Transferase</keyword>
<dbReference type="InterPro" id="IPR042574">
    <property type="entry name" value="FucT_N_sf"/>
</dbReference>
<proteinExistence type="inferred from homology"/>
<evidence type="ECO:0000256" key="2">
    <source>
        <dbReference type="ARBA" id="ARBA00022676"/>
    </source>
</evidence>
<dbReference type="GO" id="GO:0016020">
    <property type="term" value="C:membrane"/>
    <property type="evidence" value="ECO:0007669"/>
    <property type="project" value="InterPro"/>
</dbReference>
<dbReference type="Proteomes" id="UP000468901">
    <property type="component" value="Unassembled WGS sequence"/>
</dbReference>
<dbReference type="Gene3D" id="3.40.50.11650">
    <property type="entry name" value="Glycosyl transferase family 10, N-terminal domain"/>
    <property type="match status" value="1"/>
</dbReference>
<dbReference type="Gene3D" id="3.40.50.11660">
    <property type="entry name" value="Glycosyl transferase family 10, C-terminal domain"/>
    <property type="match status" value="1"/>
</dbReference>
<keyword evidence="7" id="KW-1185">Reference proteome</keyword>
<evidence type="ECO:0000313" key="6">
    <source>
        <dbReference type="EMBL" id="KAB7740482.1"/>
    </source>
</evidence>
<feature type="domain" description="Fucosyltransferase C-terminal" evidence="4">
    <location>
        <begin position="133"/>
        <end position="253"/>
    </location>
</feature>
<dbReference type="GO" id="GO:0046920">
    <property type="term" value="F:alpha-(1-&gt;3)-fucosyltransferase activity"/>
    <property type="evidence" value="ECO:0007669"/>
    <property type="project" value="TreeGrafter"/>
</dbReference>
<accession>A0A6N6VJ36</accession>
<keyword evidence="2" id="KW-0328">Glycosyltransferase</keyword>
<dbReference type="PANTHER" id="PTHR11929">
    <property type="entry name" value="ALPHA- 1,3 -FUCOSYLTRANSFERASE"/>
    <property type="match status" value="1"/>
</dbReference>
<evidence type="ECO:0000313" key="7">
    <source>
        <dbReference type="Proteomes" id="UP000468901"/>
    </source>
</evidence>
<evidence type="ECO:0000256" key="3">
    <source>
        <dbReference type="ARBA" id="ARBA00022679"/>
    </source>
</evidence>
<evidence type="ECO:0000256" key="1">
    <source>
        <dbReference type="ARBA" id="ARBA00008919"/>
    </source>
</evidence>
<dbReference type="InterPro" id="IPR038577">
    <property type="entry name" value="GT10-like_C_sf"/>
</dbReference>
<protein>
    <submittedName>
        <fullName evidence="6">Uncharacterized protein</fullName>
    </submittedName>
</protein>
<dbReference type="InterPro" id="IPR055270">
    <property type="entry name" value="Glyco_tran_10_C"/>
</dbReference>
<organism evidence="6 7">
    <name type="scientific">Parvibaculum sedimenti</name>
    <dbReference type="NCBI Taxonomy" id="2608632"/>
    <lineage>
        <taxon>Bacteria</taxon>
        <taxon>Pseudomonadati</taxon>
        <taxon>Pseudomonadota</taxon>
        <taxon>Alphaproteobacteria</taxon>
        <taxon>Hyphomicrobiales</taxon>
        <taxon>Parvibaculaceae</taxon>
        <taxon>Parvibaculum</taxon>
    </lineage>
</organism>
<dbReference type="PANTHER" id="PTHR11929:SF194">
    <property type="entry name" value="ALPHA-(1,3)-FUCOSYLTRANSFERASE 10"/>
    <property type="match status" value="1"/>
</dbReference>
<comment type="caution">
    <text evidence="6">The sequence shown here is derived from an EMBL/GenBank/DDBJ whole genome shotgun (WGS) entry which is preliminary data.</text>
</comment>
<dbReference type="Pfam" id="PF18025">
    <property type="entry name" value="FucT_N"/>
    <property type="match status" value="1"/>
</dbReference>
<dbReference type="RefSeq" id="WP_152215846.1">
    <property type="nucleotide sequence ID" value="NZ_WESC01000006.1"/>
</dbReference>
<sequence length="334" mass="38808">MTSRPELSVSFHNFWPGFDPKTFFLTRELMRRFNLRFDLCGRDLQFFSVFGKELVPTRGRERALRVWFSGEVFEPSRMIYDLHFGSLPESLWGKRWVRCPVWSAGINWWDDTSPYSPSHLLAERRFEPREKFCNFIYSNRTSFRTEFFDLLGKRRRVDSCGRVLNNVGDPCVDKFKAVSEYQFTIAFENALSPGYVAEKLIDPIVARSIPIYWGASEAKTDFNSDAFIFARDFQSFDDLADHVIKVSDSREAMERLVTAPVFPDNRIPEQFTASHYVNLIVEALSTPQTTIERHALNDTLIADQPGYSRKGKGLERLGKRIGKHVARFARMPLR</sequence>
<evidence type="ECO:0000259" key="4">
    <source>
        <dbReference type="Pfam" id="PF00852"/>
    </source>
</evidence>